<evidence type="ECO:0000256" key="2">
    <source>
        <dbReference type="ARBA" id="ARBA00022737"/>
    </source>
</evidence>
<comment type="caution">
    <text evidence="4">The sequence shown here is derived from an EMBL/GenBank/DDBJ whole genome shotgun (WGS) entry which is preliminary data.</text>
</comment>
<dbReference type="AlphaFoldDB" id="A0A9W8E6L6"/>
<dbReference type="EMBL" id="JANBQB010001677">
    <property type="protein sequence ID" value="KAJ1970661.1"/>
    <property type="molecule type" value="Genomic_DNA"/>
</dbReference>
<evidence type="ECO:0000259" key="3">
    <source>
        <dbReference type="Pfam" id="PF08609"/>
    </source>
</evidence>
<dbReference type="InterPro" id="IPR050693">
    <property type="entry name" value="Hsp70_NEF-Inhibitors"/>
</dbReference>
<comment type="similarity">
    <text evidence="1">Belongs to the FES1 family.</text>
</comment>
<dbReference type="Pfam" id="PF08609">
    <property type="entry name" value="Fes1"/>
    <property type="match status" value="1"/>
</dbReference>
<proteinExistence type="inferred from homology"/>
<accession>A0A9W8E6L6</accession>
<evidence type="ECO:0000256" key="1">
    <source>
        <dbReference type="ARBA" id="ARBA00011045"/>
    </source>
</evidence>
<dbReference type="OrthoDB" id="10250458at2759"/>
<organism evidence="4 5">
    <name type="scientific">Dimargaris verticillata</name>
    <dbReference type="NCBI Taxonomy" id="2761393"/>
    <lineage>
        <taxon>Eukaryota</taxon>
        <taxon>Fungi</taxon>
        <taxon>Fungi incertae sedis</taxon>
        <taxon>Zoopagomycota</taxon>
        <taxon>Kickxellomycotina</taxon>
        <taxon>Dimargaritomycetes</taxon>
        <taxon>Dimargaritales</taxon>
        <taxon>Dimargaritaceae</taxon>
        <taxon>Dimargaris</taxon>
    </lineage>
</organism>
<dbReference type="InterPro" id="IPR011989">
    <property type="entry name" value="ARM-like"/>
</dbReference>
<dbReference type="GO" id="GO:0005783">
    <property type="term" value="C:endoplasmic reticulum"/>
    <property type="evidence" value="ECO:0007669"/>
    <property type="project" value="TreeGrafter"/>
</dbReference>
<keyword evidence="5" id="KW-1185">Reference proteome</keyword>
<dbReference type="InterPro" id="IPR013918">
    <property type="entry name" value="Nucleotide_exch_fac_Fes1"/>
</dbReference>
<reference evidence="4" key="1">
    <citation type="submission" date="2022-07" db="EMBL/GenBank/DDBJ databases">
        <title>Phylogenomic reconstructions and comparative analyses of Kickxellomycotina fungi.</title>
        <authorList>
            <person name="Reynolds N.K."/>
            <person name="Stajich J.E."/>
            <person name="Barry K."/>
            <person name="Grigoriev I.V."/>
            <person name="Crous P."/>
            <person name="Smith M.E."/>
        </authorList>
    </citation>
    <scope>NUCLEOTIDE SEQUENCE</scope>
    <source>
        <strain evidence="4">RSA 567</strain>
    </source>
</reference>
<feature type="domain" description="Nucleotide exchange factor Fes1" evidence="3">
    <location>
        <begin position="1"/>
        <end position="87"/>
    </location>
</feature>
<dbReference type="PANTHER" id="PTHR19316:SF18">
    <property type="entry name" value="HSP70-BINDING PROTEIN 1"/>
    <property type="match status" value="1"/>
</dbReference>
<dbReference type="SUPFAM" id="SSF48371">
    <property type="entry name" value="ARM repeat"/>
    <property type="match status" value="1"/>
</dbReference>
<protein>
    <submittedName>
        <fullName evidence="4">Hsp70 nucleotide exchange factor fes1</fullName>
    </submittedName>
</protein>
<gene>
    <name evidence="4" type="primary">FES1</name>
    <name evidence="4" type="ORF">H4R34_005992</name>
</gene>
<feature type="non-terminal residue" evidence="4">
    <location>
        <position position="214"/>
    </location>
</feature>
<evidence type="ECO:0000313" key="5">
    <source>
        <dbReference type="Proteomes" id="UP001151582"/>
    </source>
</evidence>
<name>A0A9W8E6L6_9FUNG</name>
<dbReference type="InterPro" id="IPR016024">
    <property type="entry name" value="ARM-type_fold"/>
</dbReference>
<dbReference type="GO" id="GO:0000774">
    <property type="term" value="F:adenyl-nucleotide exchange factor activity"/>
    <property type="evidence" value="ECO:0007669"/>
    <property type="project" value="TreeGrafter"/>
</dbReference>
<evidence type="ECO:0000313" key="4">
    <source>
        <dbReference type="EMBL" id="KAJ1970661.1"/>
    </source>
</evidence>
<sequence>MEKLLQWAIINSATEKEDAPPRDSTQTVAPKQLDPAIIDHILGKDDSVLMKEAMAAALDPCADPETKEVALTDLELLVSQIDNANNLVPLRLWDPLLGLLDSPEPALRRDAVWVCGTSVQNNPKAQQAFLDRKGLDKALALVASDPDEAVRDKAMYCVSAAVRQFPPGLKYFFEQRGLPVIKTALTTSENPRLLRRIYFLLATLVQVEDYQPVI</sequence>
<dbReference type="Gene3D" id="1.25.10.10">
    <property type="entry name" value="Leucine-rich Repeat Variant"/>
    <property type="match status" value="1"/>
</dbReference>
<dbReference type="Proteomes" id="UP001151582">
    <property type="component" value="Unassembled WGS sequence"/>
</dbReference>
<keyword evidence="2" id="KW-0677">Repeat</keyword>
<dbReference type="PANTHER" id="PTHR19316">
    <property type="entry name" value="PROTEIN FOLDING REGULATOR"/>
    <property type="match status" value="1"/>
</dbReference>